<gene>
    <name evidence="2" type="primary">cdvB-like</name>
    <name evidence="2" type="ORF">NCAV_1477</name>
</gene>
<dbReference type="GeneID" id="41595468"/>
<keyword evidence="3" id="KW-1185">Reference proteome</keyword>
<sequence>MAFASKWSKPNEPGMGEKLQSVVKPTGPLKPRIEHAQRKLQMQIMKLDSIAQKLREKDQLLFKRIVQSIQQHDTQYSAVLSNELAQIRKLSKMVNQAKLALEQIQLRLSTITELGDVVVTLSPAMAVVKNVRSGLASMMPEVDNEMGEISELLGGILMDAGQVGGYNINFEYANEEATKILEEAASVVESKMKEKFPDLPSMSEDSKIMG</sequence>
<protein>
    <submittedName>
        <fullName evidence="2">Putative SNF7 protein</fullName>
    </submittedName>
</protein>
<dbReference type="Proteomes" id="UP000236248">
    <property type="component" value="Chromosome NCAV"/>
</dbReference>
<name>A0A2K5ASM5_9ARCH</name>
<evidence type="ECO:0000256" key="1">
    <source>
        <dbReference type="SAM" id="MobiDB-lite"/>
    </source>
</evidence>
<accession>A0A2K5ASM5</accession>
<feature type="region of interest" description="Disordered" evidence="1">
    <location>
        <begin position="1"/>
        <end position="28"/>
    </location>
</feature>
<reference evidence="3" key="1">
    <citation type="submission" date="2018-01" db="EMBL/GenBank/DDBJ databases">
        <authorList>
            <person name="Kerou L M."/>
        </authorList>
    </citation>
    <scope>NUCLEOTIDE SEQUENCE [LARGE SCALE GENOMIC DNA]</scope>
    <source>
        <strain evidence="3">SCU2</strain>
    </source>
</reference>
<dbReference type="RefSeq" id="WP_103286740.1">
    <property type="nucleotide sequence ID" value="NZ_LT981265.1"/>
</dbReference>
<evidence type="ECO:0000313" key="3">
    <source>
        <dbReference type="Proteomes" id="UP000236248"/>
    </source>
</evidence>
<dbReference type="AlphaFoldDB" id="A0A2K5ASM5"/>
<evidence type="ECO:0000313" key="2">
    <source>
        <dbReference type="EMBL" id="SPC34643.1"/>
    </source>
</evidence>
<dbReference type="EMBL" id="LT981265">
    <property type="protein sequence ID" value="SPC34643.1"/>
    <property type="molecule type" value="Genomic_DNA"/>
</dbReference>
<dbReference type="Gene3D" id="6.10.140.1230">
    <property type="match status" value="1"/>
</dbReference>
<organism evidence="2 3">
    <name type="scientific">Candidatus Nitrosocaldus cavascurensis</name>
    <dbReference type="NCBI Taxonomy" id="2058097"/>
    <lineage>
        <taxon>Archaea</taxon>
        <taxon>Nitrososphaerota</taxon>
        <taxon>Nitrososphaeria</taxon>
        <taxon>Candidatus Nitrosocaldales</taxon>
        <taxon>Candidatus Nitrosocaldaceae</taxon>
        <taxon>Candidatus Nitrosocaldus</taxon>
    </lineage>
</organism>
<proteinExistence type="predicted"/>
<dbReference type="KEGG" id="ncv:NCAV_1477"/>